<protein>
    <submittedName>
        <fullName evidence="3">Uncharacterized protein</fullName>
    </submittedName>
</protein>
<accession>A0A8S1WZB7</accession>
<sequence length="420" mass="48591">MNKKQIKQDKLLKKKVLYQEYWKTIFIQSNREKDKAKDGDTSTNIVELQSKEKTSQNNQRLEQDFEKVLSEQNHNLKFLKNENPIQENRILQQKTQSQEQNKATQTNGLIQPTSSSVETQTINQKNTLVDAKDSGKKSHLLDIKKDLNSDGKQIERNQESSNIPILNSPQEQLHSNIKAQTNIGINKQQQRTTQKIGKSITDCQQINSQLLPAQQQNNNQFEVAPQRSKLIKESHFIPQNQPQIKQSQKMKNNKIDKETNNCLQKNEFGTTQQFKNLINDQMSCQPQSSSDREQQITSTIDSKDNALGNDNQPQQVNSQNDDLNQENIKSQSDQKDEVNQQIESAQNVTRNQLKAVHKVMRTLNEKLHQDDMKIQVIWDEVLAQSSDLVPNFEKFIQCIQFLHKLEKAHFDQQKLTAQLL</sequence>
<comment type="caution">
    <text evidence="3">The sequence shown here is derived from an EMBL/GenBank/DDBJ whole genome shotgun (WGS) entry which is preliminary data.</text>
</comment>
<gene>
    <name evidence="3" type="ORF">POCTA_138.1.T1050203</name>
</gene>
<dbReference type="AlphaFoldDB" id="A0A8S1WZB7"/>
<dbReference type="EMBL" id="CAJJDP010000105">
    <property type="protein sequence ID" value="CAD8193961.1"/>
    <property type="molecule type" value="Genomic_DNA"/>
</dbReference>
<dbReference type="OrthoDB" id="308670at2759"/>
<feature type="region of interest" description="Disordered" evidence="2">
    <location>
        <begin position="93"/>
        <end position="136"/>
    </location>
</feature>
<evidence type="ECO:0000313" key="3">
    <source>
        <dbReference type="EMBL" id="CAD8193961.1"/>
    </source>
</evidence>
<organism evidence="3 4">
    <name type="scientific">Paramecium octaurelia</name>
    <dbReference type="NCBI Taxonomy" id="43137"/>
    <lineage>
        <taxon>Eukaryota</taxon>
        <taxon>Sar</taxon>
        <taxon>Alveolata</taxon>
        <taxon>Ciliophora</taxon>
        <taxon>Intramacronucleata</taxon>
        <taxon>Oligohymenophorea</taxon>
        <taxon>Peniculida</taxon>
        <taxon>Parameciidae</taxon>
        <taxon>Paramecium</taxon>
    </lineage>
</organism>
<name>A0A8S1WZB7_PAROT</name>
<proteinExistence type="predicted"/>
<dbReference type="Proteomes" id="UP000683925">
    <property type="component" value="Unassembled WGS sequence"/>
</dbReference>
<evidence type="ECO:0000313" key="4">
    <source>
        <dbReference type="Proteomes" id="UP000683925"/>
    </source>
</evidence>
<feature type="region of interest" description="Disordered" evidence="2">
    <location>
        <begin position="302"/>
        <end position="323"/>
    </location>
</feature>
<evidence type="ECO:0000256" key="2">
    <source>
        <dbReference type="SAM" id="MobiDB-lite"/>
    </source>
</evidence>
<keyword evidence="4" id="KW-1185">Reference proteome</keyword>
<feature type="compositionally biased region" description="Polar residues" evidence="2">
    <location>
        <begin position="93"/>
        <end position="127"/>
    </location>
</feature>
<feature type="compositionally biased region" description="Polar residues" evidence="2">
    <location>
        <begin position="308"/>
        <end position="323"/>
    </location>
</feature>
<feature type="coiled-coil region" evidence="1">
    <location>
        <begin position="51"/>
        <end position="82"/>
    </location>
</feature>
<keyword evidence="1" id="KW-0175">Coiled coil</keyword>
<evidence type="ECO:0000256" key="1">
    <source>
        <dbReference type="SAM" id="Coils"/>
    </source>
</evidence>
<dbReference type="OMA" id="IQVIWDE"/>
<reference evidence="3" key="1">
    <citation type="submission" date="2021-01" db="EMBL/GenBank/DDBJ databases">
        <authorList>
            <consortium name="Genoscope - CEA"/>
            <person name="William W."/>
        </authorList>
    </citation>
    <scope>NUCLEOTIDE SEQUENCE</scope>
</reference>